<protein>
    <submittedName>
        <fullName evidence="1">Uncharacterized protein</fullName>
    </submittedName>
</protein>
<dbReference type="EMBL" id="JBHMQV010000009">
    <property type="protein sequence ID" value="MFC0846389.1"/>
    <property type="molecule type" value="Genomic_DNA"/>
</dbReference>
<evidence type="ECO:0000313" key="2">
    <source>
        <dbReference type="Proteomes" id="UP001589887"/>
    </source>
</evidence>
<keyword evidence="2" id="KW-1185">Reference proteome</keyword>
<proteinExistence type="predicted"/>
<accession>A0ABV6TKS0</accession>
<dbReference type="RefSeq" id="WP_394321484.1">
    <property type="nucleotide sequence ID" value="NZ_JBHMQV010000009.1"/>
</dbReference>
<evidence type="ECO:0000313" key="1">
    <source>
        <dbReference type="EMBL" id="MFC0846389.1"/>
    </source>
</evidence>
<sequence>MRDTYEAQTTMSEAVALSLPPVRPEPVAGCQDCLGLAVQRVNAGSVGDYSKVSDMNVTLRAHLRDAHGGEQ</sequence>
<name>A0ABV6TKS0_9ACTN</name>
<comment type="caution">
    <text evidence="1">The sequence shown here is derived from an EMBL/GenBank/DDBJ whole genome shotgun (WGS) entry which is preliminary data.</text>
</comment>
<gene>
    <name evidence="1" type="ORF">ACFH04_22120</name>
</gene>
<dbReference type="Proteomes" id="UP001589887">
    <property type="component" value="Unassembled WGS sequence"/>
</dbReference>
<organism evidence="1 2">
    <name type="scientific">Streptomyces noboritoensis</name>
    <dbReference type="NCBI Taxonomy" id="67337"/>
    <lineage>
        <taxon>Bacteria</taxon>
        <taxon>Bacillati</taxon>
        <taxon>Actinomycetota</taxon>
        <taxon>Actinomycetes</taxon>
        <taxon>Kitasatosporales</taxon>
        <taxon>Streptomycetaceae</taxon>
        <taxon>Streptomyces</taxon>
    </lineage>
</organism>
<reference evidence="1 2" key="1">
    <citation type="submission" date="2024-09" db="EMBL/GenBank/DDBJ databases">
        <authorList>
            <person name="Sun Q."/>
            <person name="Mori K."/>
        </authorList>
    </citation>
    <scope>NUCLEOTIDE SEQUENCE [LARGE SCALE GENOMIC DNA]</scope>
    <source>
        <strain evidence="1 2">JCM 4557</strain>
    </source>
</reference>